<keyword evidence="3" id="KW-1185">Reference proteome</keyword>
<reference evidence="2" key="2">
    <citation type="submission" date="2023-06" db="EMBL/GenBank/DDBJ databases">
        <authorList>
            <consortium name="Lawrence Berkeley National Laboratory"/>
            <person name="Haridas S."/>
            <person name="Hensen N."/>
            <person name="Bonometti L."/>
            <person name="Westerberg I."/>
            <person name="Brannstrom I.O."/>
            <person name="Guillou S."/>
            <person name="Cros-Aarteil S."/>
            <person name="Calhoun S."/>
            <person name="Kuo A."/>
            <person name="Mondo S."/>
            <person name="Pangilinan J."/>
            <person name="Riley R."/>
            <person name="Labutti K."/>
            <person name="Andreopoulos B."/>
            <person name="Lipzen A."/>
            <person name="Chen C."/>
            <person name="Yanf M."/>
            <person name="Daum C."/>
            <person name="Ng V."/>
            <person name="Clum A."/>
            <person name="Steindorff A."/>
            <person name="Ohm R."/>
            <person name="Martin F."/>
            <person name="Silar P."/>
            <person name="Natvig D."/>
            <person name="Lalanne C."/>
            <person name="Gautier V."/>
            <person name="Ament-Velasquez S.L."/>
            <person name="Kruys A."/>
            <person name="Hutchinson M.I."/>
            <person name="Powell A.J."/>
            <person name="Barry K."/>
            <person name="Miller A.N."/>
            <person name="Grigoriev I.V."/>
            <person name="Debuchy R."/>
            <person name="Gladieux P."/>
            <person name="Thoren M.H."/>
            <person name="Johannesson H."/>
        </authorList>
    </citation>
    <scope>NUCLEOTIDE SEQUENCE</scope>
    <source>
        <strain evidence="2">CBS 168.71</strain>
    </source>
</reference>
<dbReference type="PANTHER" id="PTHR24148:SF73">
    <property type="entry name" value="HET DOMAIN PROTEIN (AFU_ORTHOLOGUE AFUA_8G01020)"/>
    <property type="match status" value="1"/>
</dbReference>
<dbReference type="InterPro" id="IPR010730">
    <property type="entry name" value="HET"/>
</dbReference>
<evidence type="ECO:0000313" key="2">
    <source>
        <dbReference type="EMBL" id="KAK3291534.1"/>
    </source>
</evidence>
<dbReference type="InterPro" id="IPR052895">
    <property type="entry name" value="HetReg/Transcr_Mod"/>
</dbReference>
<dbReference type="EMBL" id="JAUEPN010000009">
    <property type="protein sequence ID" value="KAK3291534.1"/>
    <property type="molecule type" value="Genomic_DNA"/>
</dbReference>
<protein>
    <submittedName>
        <fullName evidence="2">Heterokaryon incompatibility protein-domain-containing protein</fullName>
    </submittedName>
</protein>
<evidence type="ECO:0000313" key="3">
    <source>
        <dbReference type="Proteomes" id="UP001278766"/>
    </source>
</evidence>
<dbReference type="Proteomes" id="UP001278766">
    <property type="component" value="Unassembled WGS sequence"/>
</dbReference>
<evidence type="ECO:0000259" key="1">
    <source>
        <dbReference type="Pfam" id="PF06985"/>
    </source>
</evidence>
<name>A0AAE0H7R6_9PEZI</name>
<dbReference type="Pfam" id="PF06985">
    <property type="entry name" value="HET"/>
    <property type="match status" value="1"/>
</dbReference>
<dbReference type="AlphaFoldDB" id="A0AAE0H7R6"/>
<dbReference type="PANTHER" id="PTHR24148">
    <property type="entry name" value="ANKYRIN REPEAT DOMAIN-CONTAINING PROTEIN 39 HOMOLOG-RELATED"/>
    <property type="match status" value="1"/>
</dbReference>
<organism evidence="2 3">
    <name type="scientific">Chaetomium fimeti</name>
    <dbReference type="NCBI Taxonomy" id="1854472"/>
    <lineage>
        <taxon>Eukaryota</taxon>
        <taxon>Fungi</taxon>
        <taxon>Dikarya</taxon>
        <taxon>Ascomycota</taxon>
        <taxon>Pezizomycotina</taxon>
        <taxon>Sordariomycetes</taxon>
        <taxon>Sordariomycetidae</taxon>
        <taxon>Sordariales</taxon>
        <taxon>Chaetomiaceae</taxon>
        <taxon>Chaetomium</taxon>
    </lineage>
</organism>
<accession>A0AAE0H7R6</accession>
<dbReference type="Pfam" id="PF26639">
    <property type="entry name" value="Het-6_barrel"/>
    <property type="match status" value="1"/>
</dbReference>
<reference evidence="2" key="1">
    <citation type="journal article" date="2023" name="Mol. Phylogenet. Evol.">
        <title>Genome-scale phylogeny and comparative genomics of the fungal order Sordariales.</title>
        <authorList>
            <person name="Hensen N."/>
            <person name="Bonometti L."/>
            <person name="Westerberg I."/>
            <person name="Brannstrom I.O."/>
            <person name="Guillou S."/>
            <person name="Cros-Aarteil S."/>
            <person name="Calhoun S."/>
            <person name="Haridas S."/>
            <person name="Kuo A."/>
            <person name="Mondo S."/>
            <person name="Pangilinan J."/>
            <person name="Riley R."/>
            <person name="LaButti K."/>
            <person name="Andreopoulos B."/>
            <person name="Lipzen A."/>
            <person name="Chen C."/>
            <person name="Yan M."/>
            <person name="Daum C."/>
            <person name="Ng V."/>
            <person name="Clum A."/>
            <person name="Steindorff A."/>
            <person name="Ohm R.A."/>
            <person name="Martin F."/>
            <person name="Silar P."/>
            <person name="Natvig D.O."/>
            <person name="Lalanne C."/>
            <person name="Gautier V."/>
            <person name="Ament-Velasquez S.L."/>
            <person name="Kruys A."/>
            <person name="Hutchinson M.I."/>
            <person name="Powell A.J."/>
            <person name="Barry K."/>
            <person name="Miller A.N."/>
            <person name="Grigoriev I.V."/>
            <person name="Debuchy R."/>
            <person name="Gladieux P."/>
            <person name="Hiltunen Thoren M."/>
            <person name="Johannesson H."/>
        </authorList>
    </citation>
    <scope>NUCLEOTIDE SEQUENCE</scope>
    <source>
        <strain evidence="2">CBS 168.71</strain>
    </source>
</reference>
<gene>
    <name evidence="2" type="ORF">B0H64DRAFT_409227</name>
</gene>
<feature type="domain" description="Heterokaryon incompatibility" evidence="1">
    <location>
        <begin position="58"/>
        <end position="239"/>
    </location>
</feature>
<dbReference type="GeneID" id="87841650"/>
<proteinExistence type="predicted"/>
<dbReference type="RefSeq" id="XP_062655048.1">
    <property type="nucleotide sequence ID" value="XM_062804702.1"/>
</dbReference>
<sequence length="687" mass="76360">MEKLQKTQDYDPFCYTASKLSAAETQFRLLELLPSTAEQSELSCRILVSQLGQSSRKYKALSYAWGNGRMSHSITVLPAEGSEGKRTTLAITESLHTALVHLRHTRQSIWLWVDQICIHQKDHVEKGNQVELMGRIYAGAEQVLVWLGPAADGSDALMEVFLTVGRAARAFGLESYYAKRQEPLLWRMTKDTKPTDPKTIEYQALLRIGAETFAPLVKKDIPRHWFARPWFTRAWTIQEFCLCADTAFVCGAKTVQAELVEMAIGILRISFLGPSIGIYSSAGVYSELWDIIFEDPTASLFSCRQGRLRFDRGEPGATGDQLHVLMRELYVGHNTQAWLHRDRIFSVLSLAVDAPLLGLTPDYSEQDNPAVDARILTLAARAMLTNPATGNLTILSYAQPPKTPVLAPHLPSWVPDWCGDLRPSFYKPHMIKHHFAACGPAHLAVHPLPLPAGIAAANPRVLGLGGFRVDTISAVAADQAWTDMSWDAGRFRGVLEQVDGLFERGMVEHAGVPVMYGGDGDRRAEARWRVPIGGLFLTRAEGVQRAVGGEVVAYRRFVEVLRFIGECENAGADERVRRFEAWDWEGKKEREELGAEYRDSMVCMVGKRPFLTSEGYLGMGPAGVEVGDVVVVFCGASIPFVLRPTASELELDVRNVELFELVGEAYCDGVMDGEVVDHQELSEFYLL</sequence>
<comment type="caution">
    <text evidence="2">The sequence shown here is derived from an EMBL/GenBank/DDBJ whole genome shotgun (WGS) entry which is preliminary data.</text>
</comment>